<gene>
    <name evidence="5" type="ORF">EDD80_11366</name>
</gene>
<dbReference type="SUPFAM" id="SSF49785">
    <property type="entry name" value="Galactose-binding domain-like"/>
    <property type="match status" value="2"/>
</dbReference>
<reference evidence="5 6" key="1">
    <citation type="submission" date="2019-03" db="EMBL/GenBank/DDBJ databases">
        <title>Genomic Encyclopedia of Type Strains, Phase IV (KMG-IV): sequencing the most valuable type-strain genomes for metagenomic binning, comparative biology and taxonomic classification.</title>
        <authorList>
            <person name="Goeker M."/>
        </authorList>
    </citation>
    <scope>NUCLEOTIDE SEQUENCE [LARGE SCALE GENOMIC DNA]</scope>
    <source>
        <strain evidence="5 6">DSM 21100</strain>
    </source>
</reference>
<organism evidence="5 6">
    <name type="scientific">Anseongella ginsenosidimutans</name>
    <dbReference type="NCBI Taxonomy" id="496056"/>
    <lineage>
        <taxon>Bacteria</taxon>
        <taxon>Pseudomonadati</taxon>
        <taxon>Bacteroidota</taxon>
        <taxon>Sphingobacteriia</taxon>
        <taxon>Sphingobacteriales</taxon>
        <taxon>Sphingobacteriaceae</taxon>
        <taxon>Anseongella</taxon>
    </lineage>
</organism>
<dbReference type="CDD" id="cd04080">
    <property type="entry name" value="CBM6_cellulase-like"/>
    <property type="match status" value="2"/>
</dbReference>
<evidence type="ECO:0000313" key="5">
    <source>
        <dbReference type="EMBL" id="TCS85329.1"/>
    </source>
</evidence>
<dbReference type="Pfam" id="PF02469">
    <property type="entry name" value="Fasciclin"/>
    <property type="match status" value="1"/>
</dbReference>
<dbReference type="SMART" id="SM00606">
    <property type="entry name" value="CBD_IV"/>
    <property type="match status" value="2"/>
</dbReference>
<feature type="domain" description="CBM6" evidence="4">
    <location>
        <begin position="238"/>
        <end position="378"/>
    </location>
</feature>
<comment type="caution">
    <text evidence="5">The sequence shown here is derived from an EMBL/GenBank/DDBJ whole genome shotgun (WGS) entry which is preliminary data.</text>
</comment>
<evidence type="ECO:0000259" key="3">
    <source>
        <dbReference type="PROSITE" id="PS50213"/>
    </source>
</evidence>
<accession>A0A4V2UTC5</accession>
<dbReference type="OrthoDB" id="654858at2"/>
<dbReference type="InterPro" id="IPR006584">
    <property type="entry name" value="Cellulose-bd_IV"/>
</dbReference>
<dbReference type="Proteomes" id="UP000295807">
    <property type="component" value="Unassembled WGS sequence"/>
</dbReference>
<dbReference type="InterPro" id="IPR005084">
    <property type="entry name" value="CBM6"/>
</dbReference>
<feature type="domain" description="CBM6" evidence="4">
    <location>
        <begin position="394"/>
        <end position="533"/>
    </location>
</feature>
<dbReference type="PROSITE" id="PS50213">
    <property type="entry name" value="FAS1"/>
    <property type="match status" value="1"/>
</dbReference>
<proteinExistence type="predicted"/>
<dbReference type="GO" id="GO:0030246">
    <property type="term" value="F:carbohydrate binding"/>
    <property type="evidence" value="ECO:0007669"/>
    <property type="project" value="InterPro"/>
</dbReference>
<dbReference type="InterPro" id="IPR008979">
    <property type="entry name" value="Galactose-bd-like_sf"/>
</dbReference>
<dbReference type="PROSITE" id="PS51175">
    <property type="entry name" value="CBM6"/>
    <property type="match status" value="2"/>
</dbReference>
<evidence type="ECO:0000259" key="4">
    <source>
        <dbReference type="PROSITE" id="PS51175"/>
    </source>
</evidence>
<feature type="domain" description="FAS1" evidence="3">
    <location>
        <begin position="42"/>
        <end position="208"/>
    </location>
</feature>
<evidence type="ECO:0000256" key="1">
    <source>
        <dbReference type="ARBA" id="ARBA00022729"/>
    </source>
</evidence>
<dbReference type="Gene3D" id="2.30.180.10">
    <property type="entry name" value="FAS1 domain"/>
    <property type="match status" value="1"/>
</dbReference>
<name>A0A4V2UTC5_9SPHI</name>
<dbReference type="PROSITE" id="PS51257">
    <property type="entry name" value="PROKAR_LIPOPROTEIN"/>
    <property type="match status" value="1"/>
</dbReference>
<feature type="signal peptide" evidence="2">
    <location>
        <begin position="1"/>
        <end position="21"/>
    </location>
</feature>
<dbReference type="Gene3D" id="2.60.120.260">
    <property type="entry name" value="Galactose-binding domain-like"/>
    <property type="match status" value="2"/>
</dbReference>
<dbReference type="InterPro" id="IPR036378">
    <property type="entry name" value="FAS1_dom_sf"/>
</dbReference>
<dbReference type="InterPro" id="IPR000782">
    <property type="entry name" value="FAS1_domain"/>
</dbReference>
<dbReference type="AlphaFoldDB" id="A0A4V2UTC5"/>
<protein>
    <submittedName>
        <fullName evidence="5">Fasciclin domain-containing protein</fullName>
    </submittedName>
</protein>
<evidence type="ECO:0000256" key="2">
    <source>
        <dbReference type="SAM" id="SignalP"/>
    </source>
</evidence>
<feature type="chain" id="PRO_5020603100" evidence="2">
    <location>
        <begin position="22"/>
        <end position="534"/>
    </location>
</feature>
<dbReference type="EMBL" id="SMAD01000013">
    <property type="protein sequence ID" value="TCS85329.1"/>
    <property type="molecule type" value="Genomic_DNA"/>
</dbReference>
<dbReference type="RefSeq" id="WP_132130320.1">
    <property type="nucleotide sequence ID" value="NZ_CP042432.1"/>
</dbReference>
<dbReference type="Pfam" id="PF03422">
    <property type="entry name" value="CBM_6"/>
    <property type="match status" value="2"/>
</dbReference>
<keyword evidence="6" id="KW-1185">Reference proteome</keyword>
<evidence type="ECO:0000313" key="6">
    <source>
        <dbReference type="Proteomes" id="UP000295807"/>
    </source>
</evidence>
<dbReference type="SUPFAM" id="SSF82153">
    <property type="entry name" value="FAS1 domain"/>
    <property type="match status" value="1"/>
</dbReference>
<keyword evidence="1 2" id="KW-0732">Signal</keyword>
<sequence>MLNLKRSFKHMLALGLAAALAGGCAKKEGFYDYENVEKTFSGTTWEYLQSKENVFDSLIYVVERLDLVDSLNEGKFTLFAPTNQSFILALTSMNNVRKQQGRPPVYLSNVNSTQLDTMISKYMVRGIYPSDSLAFQDGRNLFSVNYGLPMHAGLTDTDSEGQIDGGPTIITYSDTKDRLYTREWTSTPTESIDIRTSNGMIHILTSDHVFGFDEFVYRLVFVPAVKGPFLGAPFAIPGTIEAEDFNNGGPGGGYFDYDINNNGGQYRQDESVDIEGASEGTFNIGWTASGEWLAYTIHVEKAGDYVIHTRTASPSDGGRIHYKLNGETITEQMIVPNSGGYQNWATISSAPVYLEAGEHELSLHIEIAGFNLNRIHVSPAQLMPFHGEPAVIPGTIQAADFDFGGEGVAYHDNDSGNNGRQYRPGEAVDIGNTGGGEPKVGWTGTGEWMNYTVNVLETGDYTLTVTAATPNNDKFCHLAMDGVDITGRMDIPNTGGYDNMTDISVTVHLEAGEHVLTFHTDSDSFDLKSFTFSR</sequence>